<dbReference type="Pfam" id="PF05437">
    <property type="entry name" value="AzlD"/>
    <property type="match status" value="1"/>
</dbReference>
<dbReference type="Proteomes" id="UP000051679">
    <property type="component" value="Unassembled WGS sequence"/>
</dbReference>
<reference evidence="2 3" key="1">
    <citation type="journal article" date="2015" name="Genome Announc.">
        <title>Expanding the biotechnology potential of lactobacilli through comparative genomics of 213 strains and associated genera.</title>
        <authorList>
            <person name="Sun Z."/>
            <person name="Harris H.M."/>
            <person name="McCann A."/>
            <person name="Guo C."/>
            <person name="Argimon S."/>
            <person name="Zhang W."/>
            <person name="Yang X."/>
            <person name="Jeffery I.B."/>
            <person name="Cooney J.C."/>
            <person name="Kagawa T.F."/>
            <person name="Liu W."/>
            <person name="Song Y."/>
            <person name="Salvetti E."/>
            <person name="Wrobel A."/>
            <person name="Rasinkangas P."/>
            <person name="Parkhill J."/>
            <person name="Rea M.C."/>
            <person name="O'Sullivan O."/>
            <person name="Ritari J."/>
            <person name="Douillard F.P."/>
            <person name="Paul Ross R."/>
            <person name="Yang R."/>
            <person name="Briner A.E."/>
            <person name="Felis G.E."/>
            <person name="de Vos W.M."/>
            <person name="Barrangou R."/>
            <person name="Klaenhammer T.R."/>
            <person name="Caufield P.W."/>
            <person name="Cui Y."/>
            <person name="Zhang H."/>
            <person name="O'Toole P.W."/>
        </authorList>
    </citation>
    <scope>NUCLEOTIDE SEQUENCE [LARGE SCALE GENOMIC DNA]</scope>
    <source>
        <strain evidence="2 3">DSM 20505</strain>
    </source>
</reference>
<dbReference type="AlphaFoldDB" id="A0A0R1ZN81"/>
<name>A0A0R1ZN81_9LACO</name>
<keyword evidence="1" id="KW-0472">Membrane</keyword>
<evidence type="ECO:0008006" key="4">
    <source>
        <dbReference type="Google" id="ProtNLM"/>
    </source>
</evidence>
<feature type="transmembrane region" description="Helical" evidence="1">
    <location>
        <begin position="7"/>
        <end position="27"/>
    </location>
</feature>
<dbReference type="PATRIC" id="fig|1291052.5.peg.2113"/>
<evidence type="ECO:0000313" key="3">
    <source>
        <dbReference type="Proteomes" id="UP000051679"/>
    </source>
</evidence>
<feature type="transmembrane region" description="Helical" evidence="1">
    <location>
        <begin position="39"/>
        <end position="67"/>
    </location>
</feature>
<gene>
    <name evidence="2" type="ORF">FC18_GL002051</name>
</gene>
<comment type="caution">
    <text evidence="2">The sequence shown here is derived from an EMBL/GenBank/DDBJ whole genome shotgun (WGS) entry which is preliminary data.</text>
</comment>
<organism evidence="2 3">
    <name type="scientific">Lacticaseibacillus sharpeae JCM 1186 = DSM 20505</name>
    <dbReference type="NCBI Taxonomy" id="1291052"/>
    <lineage>
        <taxon>Bacteria</taxon>
        <taxon>Bacillati</taxon>
        <taxon>Bacillota</taxon>
        <taxon>Bacilli</taxon>
        <taxon>Lactobacillales</taxon>
        <taxon>Lactobacillaceae</taxon>
        <taxon>Lacticaseibacillus</taxon>
    </lineage>
</organism>
<sequence>MVEFLSFVPVAIMSALLFDNLFIQHLGSLPSINVPNTLAAIPCFIAAIVTKSLLVIAVVGVVALALLRLVL</sequence>
<evidence type="ECO:0000313" key="2">
    <source>
        <dbReference type="EMBL" id="KRM56568.1"/>
    </source>
</evidence>
<protein>
    <recommendedName>
        <fullName evidence="4">Branched-chain amino acid transport</fullName>
    </recommendedName>
</protein>
<evidence type="ECO:0000256" key="1">
    <source>
        <dbReference type="SAM" id="Phobius"/>
    </source>
</evidence>
<dbReference type="EMBL" id="AYYO01000003">
    <property type="protein sequence ID" value="KRM56568.1"/>
    <property type="molecule type" value="Genomic_DNA"/>
</dbReference>
<dbReference type="InterPro" id="IPR008407">
    <property type="entry name" value="Brnchd-chn_aa_trnsp_AzlD"/>
</dbReference>
<accession>A0A0R1ZN81</accession>
<keyword evidence="3" id="KW-1185">Reference proteome</keyword>
<keyword evidence="1" id="KW-0812">Transmembrane</keyword>
<proteinExistence type="predicted"/>
<keyword evidence="1" id="KW-1133">Transmembrane helix</keyword>